<evidence type="ECO:0000313" key="2">
    <source>
        <dbReference type="EMBL" id="CAH2040057.1"/>
    </source>
</evidence>
<feature type="non-terminal residue" evidence="2">
    <location>
        <position position="112"/>
    </location>
</feature>
<feature type="region of interest" description="Disordered" evidence="1">
    <location>
        <begin position="1"/>
        <end position="28"/>
    </location>
</feature>
<gene>
    <name evidence="2" type="ORF">IPOD504_LOCUS2241</name>
</gene>
<feature type="compositionally biased region" description="Polar residues" evidence="1">
    <location>
        <begin position="1"/>
        <end position="14"/>
    </location>
</feature>
<evidence type="ECO:0000256" key="1">
    <source>
        <dbReference type="SAM" id="MobiDB-lite"/>
    </source>
</evidence>
<sequence>MLASTDPRQNNPLNTGLGPSMALQPGCPPGFGCRPLPLALAAPPLPAVQVPHVVYAQAVYEPVVHDHPPIHRIRQLIEADKRRRRKKPRHSSESSYSDTSGPSSNSDSDYYR</sequence>
<dbReference type="EMBL" id="OW152824">
    <property type="protein sequence ID" value="CAH2040057.1"/>
    <property type="molecule type" value="Genomic_DNA"/>
</dbReference>
<feature type="region of interest" description="Disordered" evidence="1">
    <location>
        <begin position="77"/>
        <end position="112"/>
    </location>
</feature>
<proteinExistence type="predicted"/>
<protein>
    <submittedName>
        <fullName evidence="2">Uncharacterized protein</fullName>
    </submittedName>
</protein>
<feature type="compositionally biased region" description="Low complexity" evidence="1">
    <location>
        <begin position="93"/>
        <end position="112"/>
    </location>
</feature>
<evidence type="ECO:0000313" key="3">
    <source>
        <dbReference type="Proteomes" id="UP000837857"/>
    </source>
</evidence>
<organism evidence="2 3">
    <name type="scientific">Iphiclides podalirius</name>
    <name type="common">scarce swallowtail</name>
    <dbReference type="NCBI Taxonomy" id="110791"/>
    <lineage>
        <taxon>Eukaryota</taxon>
        <taxon>Metazoa</taxon>
        <taxon>Ecdysozoa</taxon>
        <taxon>Arthropoda</taxon>
        <taxon>Hexapoda</taxon>
        <taxon>Insecta</taxon>
        <taxon>Pterygota</taxon>
        <taxon>Neoptera</taxon>
        <taxon>Endopterygota</taxon>
        <taxon>Lepidoptera</taxon>
        <taxon>Glossata</taxon>
        <taxon>Ditrysia</taxon>
        <taxon>Papilionoidea</taxon>
        <taxon>Papilionidae</taxon>
        <taxon>Papilioninae</taxon>
        <taxon>Iphiclides</taxon>
    </lineage>
</organism>
<accession>A0ABN8HU11</accession>
<reference evidence="2" key="1">
    <citation type="submission" date="2022-03" db="EMBL/GenBank/DDBJ databases">
        <authorList>
            <person name="Martin H S."/>
        </authorList>
    </citation>
    <scope>NUCLEOTIDE SEQUENCE</scope>
</reference>
<dbReference type="Proteomes" id="UP000837857">
    <property type="component" value="Chromosome 12"/>
</dbReference>
<keyword evidence="3" id="KW-1185">Reference proteome</keyword>
<name>A0ABN8HU11_9NEOP</name>